<evidence type="ECO:0000256" key="2">
    <source>
        <dbReference type="ARBA" id="ARBA00006971"/>
    </source>
</evidence>
<dbReference type="SUPFAM" id="SSF117892">
    <property type="entry name" value="Band 7/SPFH domain"/>
    <property type="match status" value="1"/>
</dbReference>
<keyword evidence="5" id="KW-0472">Membrane</keyword>
<evidence type="ECO:0000256" key="1">
    <source>
        <dbReference type="ARBA" id="ARBA00004370"/>
    </source>
</evidence>
<dbReference type="AlphaFoldDB" id="A0AA35S102"/>
<feature type="region of interest" description="Disordered" evidence="6">
    <location>
        <begin position="266"/>
        <end position="294"/>
    </location>
</feature>
<protein>
    <submittedName>
        <fullName evidence="8">Protein HflK</fullName>
    </submittedName>
</protein>
<dbReference type="Pfam" id="PF01145">
    <property type="entry name" value="Band_7"/>
    <property type="match status" value="1"/>
</dbReference>
<dbReference type="InterPro" id="IPR001107">
    <property type="entry name" value="Band_7"/>
</dbReference>
<dbReference type="InterPro" id="IPR050710">
    <property type="entry name" value="Band7/mec-2_domain"/>
</dbReference>
<name>A0AA35S102_GEOBA</name>
<dbReference type="PANTHER" id="PTHR43327:SF2">
    <property type="entry name" value="MODULATOR OF FTSH PROTEASE HFLK"/>
    <property type="match status" value="1"/>
</dbReference>
<evidence type="ECO:0000256" key="5">
    <source>
        <dbReference type="ARBA" id="ARBA00023136"/>
    </source>
</evidence>
<dbReference type="Gene3D" id="3.30.479.30">
    <property type="entry name" value="Band 7 domain"/>
    <property type="match status" value="1"/>
</dbReference>
<dbReference type="NCBIfam" id="TIGR01933">
    <property type="entry name" value="hflK"/>
    <property type="match status" value="1"/>
</dbReference>
<evidence type="ECO:0000256" key="3">
    <source>
        <dbReference type="ARBA" id="ARBA00022692"/>
    </source>
</evidence>
<dbReference type="InterPro" id="IPR010201">
    <property type="entry name" value="HflK"/>
</dbReference>
<comment type="caution">
    <text evidence="8">The sequence shown here is derived from an EMBL/GenBank/DDBJ whole genome shotgun (WGS) entry which is preliminary data.</text>
</comment>
<proteinExistence type="inferred from homology"/>
<evidence type="ECO:0000259" key="7">
    <source>
        <dbReference type="SMART" id="SM00244"/>
    </source>
</evidence>
<comment type="similarity">
    <text evidence="2">Belongs to the band 7/mec-2 family. HflK subfamily.</text>
</comment>
<keyword evidence="9" id="KW-1185">Reference proteome</keyword>
<reference evidence="8" key="1">
    <citation type="submission" date="2023-03" db="EMBL/GenBank/DDBJ databases">
        <authorList>
            <person name="Steffen K."/>
            <person name="Cardenas P."/>
        </authorList>
    </citation>
    <scope>NUCLEOTIDE SEQUENCE</scope>
</reference>
<accession>A0AA35S102</accession>
<keyword evidence="4" id="KW-1133">Transmembrane helix</keyword>
<dbReference type="CDD" id="cd03404">
    <property type="entry name" value="SPFH_HflK"/>
    <property type="match status" value="1"/>
</dbReference>
<evidence type="ECO:0000256" key="6">
    <source>
        <dbReference type="SAM" id="MobiDB-lite"/>
    </source>
</evidence>
<feature type="domain" description="Band 7" evidence="7">
    <location>
        <begin position="24"/>
        <end position="205"/>
    </location>
</feature>
<evidence type="ECO:0000256" key="4">
    <source>
        <dbReference type="ARBA" id="ARBA00022989"/>
    </source>
</evidence>
<comment type="subcellular location">
    <subcellularLocation>
        <location evidence="1">Membrane</location>
    </subcellularLocation>
</comment>
<dbReference type="InterPro" id="IPR036013">
    <property type="entry name" value="Band_7/SPFH_dom_sf"/>
</dbReference>
<dbReference type="EMBL" id="CASHTH010001808">
    <property type="protein sequence ID" value="CAI8020206.1"/>
    <property type="molecule type" value="Genomic_DNA"/>
</dbReference>
<dbReference type="GO" id="GO:0016020">
    <property type="term" value="C:membrane"/>
    <property type="evidence" value="ECO:0007669"/>
    <property type="project" value="UniProtKB-SubCell"/>
</dbReference>
<gene>
    <name evidence="8" type="ORF">GBAR_LOCUS12086</name>
</gene>
<dbReference type="PANTHER" id="PTHR43327">
    <property type="entry name" value="STOMATIN-LIKE PROTEIN 2, MITOCHONDRIAL"/>
    <property type="match status" value="1"/>
</dbReference>
<dbReference type="SMART" id="SM00244">
    <property type="entry name" value="PHB"/>
    <property type="match status" value="1"/>
</dbReference>
<keyword evidence="3" id="KW-0812">Transmembrane</keyword>
<evidence type="ECO:0000313" key="9">
    <source>
        <dbReference type="Proteomes" id="UP001174909"/>
    </source>
</evidence>
<organism evidence="8 9">
    <name type="scientific">Geodia barretti</name>
    <name type="common">Barrett's horny sponge</name>
    <dbReference type="NCBI Taxonomy" id="519541"/>
    <lineage>
        <taxon>Eukaryota</taxon>
        <taxon>Metazoa</taxon>
        <taxon>Porifera</taxon>
        <taxon>Demospongiae</taxon>
        <taxon>Heteroscleromorpha</taxon>
        <taxon>Tetractinellida</taxon>
        <taxon>Astrophorina</taxon>
        <taxon>Geodiidae</taxon>
        <taxon>Geodia</taxon>
    </lineage>
</organism>
<sequence length="294" mass="32990">MRLITPKRVLFAILGLIVLGVLATSYYTVEADEIAVVLMFGKSVRQAEPGLHFKLPLGIERAINVPVRKVFKEEFGFRTLRAGVRTQYDTRDYSDESLLLTGDLNIADVEWVVQYKIKDPKTFLFFVRNPRQTLRDLSESVMSRIIGDRTVTEVLTVGRIEIAAVVEEHLQELLDLYQTGLDVASVTLQDVNPPEQVKAAFNAVNEAKQEKERLINEAWRDYNQSVPKSKGLAAQKISEAQGYALKRVNEAQGDARSIQVDSFRVSKGERGYPSPTLSGSDARSFATGERELCH</sequence>
<evidence type="ECO:0000313" key="8">
    <source>
        <dbReference type="EMBL" id="CAI8020206.1"/>
    </source>
</evidence>
<dbReference type="Proteomes" id="UP001174909">
    <property type="component" value="Unassembled WGS sequence"/>
</dbReference>